<name>A0A6J6Y1N6_9ZZZZ</name>
<evidence type="ECO:0000313" key="4">
    <source>
        <dbReference type="EMBL" id="CAB4801448.1"/>
    </source>
</evidence>
<feature type="transmembrane region" description="Helical" evidence="1">
    <location>
        <begin position="112"/>
        <end position="133"/>
    </location>
</feature>
<evidence type="ECO:0000313" key="8">
    <source>
        <dbReference type="EMBL" id="CAB5051220.1"/>
    </source>
</evidence>
<dbReference type="SUPFAM" id="SSF55961">
    <property type="entry name" value="Bet v1-like"/>
    <property type="match status" value="1"/>
</dbReference>
<dbReference type="EMBL" id="CAFBQM010000001">
    <property type="protein sequence ID" value="CAB5051220.1"/>
    <property type="molecule type" value="Genomic_DNA"/>
</dbReference>
<dbReference type="EMBL" id="CAEZYA010000043">
    <property type="protein sequence ID" value="CAB4712070.1"/>
    <property type="molecule type" value="Genomic_DNA"/>
</dbReference>
<evidence type="ECO:0000313" key="5">
    <source>
        <dbReference type="EMBL" id="CAB4854321.1"/>
    </source>
</evidence>
<proteinExistence type="predicted"/>
<dbReference type="InterPro" id="IPR023393">
    <property type="entry name" value="START-like_dom_sf"/>
</dbReference>
<evidence type="ECO:0000313" key="7">
    <source>
        <dbReference type="EMBL" id="CAB5045283.1"/>
    </source>
</evidence>
<evidence type="ECO:0000313" key="2">
    <source>
        <dbReference type="EMBL" id="CAB4712070.1"/>
    </source>
</evidence>
<protein>
    <submittedName>
        <fullName evidence="4">Unannotated protein</fullName>
    </submittedName>
</protein>
<dbReference type="EMBL" id="CAEZZN010000010">
    <property type="protein sequence ID" value="CAB4763514.1"/>
    <property type="molecule type" value="Genomic_DNA"/>
</dbReference>
<dbReference type="CDD" id="cd07812">
    <property type="entry name" value="SRPBCC"/>
    <property type="match status" value="1"/>
</dbReference>
<evidence type="ECO:0000256" key="1">
    <source>
        <dbReference type="SAM" id="Phobius"/>
    </source>
</evidence>
<dbReference type="AlphaFoldDB" id="A0A6J6Y1N6"/>
<keyword evidence="1" id="KW-0472">Membrane</keyword>
<dbReference type="EMBL" id="CAFBQD010000002">
    <property type="protein sequence ID" value="CAB5045283.1"/>
    <property type="molecule type" value="Genomic_DNA"/>
</dbReference>
<dbReference type="EMBL" id="CAFBOQ010000010">
    <property type="protein sequence ID" value="CAB4982893.1"/>
    <property type="molecule type" value="Genomic_DNA"/>
</dbReference>
<organism evidence="4">
    <name type="scientific">freshwater metagenome</name>
    <dbReference type="NCBI Taxonomy" id="449393"/>
    <lineage>
        <taxon>unclassified sequences</taxon>
        <taxon>metagenomes</taxon>
        <taxon>ecological metagenomes</taxon>
    </lineage>
</organism>
<accession>A0A6J6Y1N6</accession>
<dbReference type="EMBL" id="CAFAAU010000007">
    <property type="protein sequence ID" value="CAB4801448.1"/>
    <property type="molecule type" value="Genomic_DNA"/>
</dbReference>
<evidence type="ECO:0000313" key="3">
    <source>
        <dbReference type="EMBL" id="CAB4763514.1"/>
    </source>
</evidence>
<evidence type="ECO:0000313" key="6">
    <source>
        <dbReference type="EMBL" id="CAB4982893.1"/>
    </source>
</evidence>
<keyword evidence="1" id="KW-1133">Transmembrane helix</keyword>
<keyword evidence="1" id="KW-0812">Transmembrane</keyword>
<dbReference type="Gene3D" id="3.30.530.20">
    <property type="match status" value="1"/>
</dbReference>
<dbReference type="EMBL" id="CAFBLC010000013">
    <property type="protein sequence ID" value="CAB4854321.1"/>
    <property type="molecule type" value="Genomic_DNA"/>
</dbReference>
<sequence length="141" mass="16032">MSNNHIAISLEIKAPIQEVWDSLAQWEKQGEWMLQTKVWVTSEITEGVGTQISALTGVKKIGILDTMLVTTWQPPHTCEVVHTGKIIKGGGRFHLREVDAETTIFDWSEQVIAPRLLFFIIWPGLYIGVRISLARFARTFR</sequence>
<gene>
    <name evidence="2" type="ORF">UFOPK2627_01094</name>
    <name evidence="3" type="ORF">UFOPK2879_00456</name>
    <name evidence="4" type="ORF">UFOPK3078_00394</name>
    <name evidence="5" type="ORF">UFOPK3288_00540</name>
    <name evidence="6" type="ORF">UFOPK3990_00517</name>
    <name evidence="7" type="ORF">UFOPK4245_00239</name>
    <name evidence="8" type="ORF">UFOPK4337_00066</name>
</gene>
<reference evidence="4" key="1">
    <citation type="submission" date="2020-05" db="EMBL/GenBank/DDBJ databases">
        <authorList>
            <person name="Chiriac C."/>
            <person name="Salcher M."/>
            <person name="Ghai R."/>
            <person name="Kavagutti S V."/>
        </authorList>
    </citation>
    <scope>NUCLEOTIDE SEQUENCE</scope>
</reference>